<accession>A0A834J7Z7</accession>
<evidence type="ECO:0000313" key="3">
    <source>
        <dbReference type="Proteomes" id="UP000614350"/>
    </source>
</evidence>
<proteinExistence type="predicted"/>
<feature type="compositionally biased region" description="Low complexity" evidence="1">
    <location>
        <begin position="23"/>
        <end position="57"/>
    </location>
</feature>
<feature type="region of interest" description="Disordered" evidence="1">
    <location>
        <begin position="1"/>
        <end position="62"/>
    </location>
</feature>
<dbReference type="Proteomes" id="UP000614350">
    <property type="component" value="Unassembled WGS sequence"/>
</dbReference>
<gene>
    <name evidence="2" type="ORF">HZH66_012879</name>
</gene>
<feature type="region of interest" description="Disordered" evidence="1">
    <location>
        <begin position="99"/>
        <end position="123"/>
    </location>
</feature>
<comment type="caution">
    <text evidence="2">The sequence shown here is derived from an EMBL/GenBank/DDBJ whole genome shotgun (WGS) entry which is preliminary data.</text>
</comment>
<reference evidence="2" key="1">
    <citation type="journal article" date="2020" name="G3 (Bethesda)">
        <title>High-Quality Assemblies for Three Invasive Social Wasps from the &lt;i&gt;Vespula&lt;/i&gt; Genus.</title>
        <authorList>
            <person name="Harrop T.W.R."/>
            <person name="Guhlin J."/>
            <person name="McLaughlin G.M."/>
            <person name="Permina E."/>
            <person name="Stockwell P."/>
            <person name="Gilligan J."/>
            <person name="Le Lec M.F."/>
            <person name="Gruber M.A.M."/>
            <person name="Quinn O."/>
            <person name="Lovegrove M."/>
            <person name="Duncan E.J."/>
            <person name="Remnant E.J."/>
            <person name="Van Eeckhoven J."/>
            <person name="Graham B."/>
            <person name="Knapp R.A."/>
            <person name="Langford K.W."/>
            <person name="Kronenberg Z."/>
            <person name="Press M.O."/>
            <person name="Eacker S.M."/>
            <person name="Wilson-Rankin E.E."/>
            <person name="Purcell J."/>
            <person name="Lester P.J."/>
            <person name="Dearden P.K."/>
        </authorList>
    </citation>
    <scope>NUCLEOTIDE SEQUENCE</scope>
    <source>
        <strain evidence="2">Marl-1</strain>
    </source>
</reference>
<organism evidence="2 3">
    <name type="scientific">Vespula vulgaris</name>
    <name type="common">Yellow jacket</name>
    <name type="synonym">Wasp</name>
    <dbReference type="NCBI Taxonomy" id="7454"/>
    <lineage>
        <taxon>Eukaryota</taxon>
        <taxon>Metazoa</taxon>
        <taxon>Ecdysozoa</taxon>
        <taxon>Arthropoda</taxon>
        <taxon>Hexapoda</taxon>
        <taxon>Insecta</taxon>
        <taxon>Pterygota</taxon>
        <taxon>Neoptera</taxon>
        <taxon>Endopterygota</taxon>
        <taxon>Hymenoptera</taxon>
        <taxon>Apocrita</taxon>
        <taxon>Aculeata</taxon>
        <taxon>Vespoidea</taxon>
        <taxon>Vespidae</taxon>
        <taxon>Vespinae</taxon>
        <taxon>Vespula</taxon>
    </lineage>
</organism>
<dbReference type="SUPFAM" id="SSF81995">
    <property type="entry name" value="beta-sandwich domain of Sec23/24"/>
    <property type="match status" value="1"/>
</dbReference>
<keyword evidence="3" id="KW-1185">Reference proteome</keyword>
<feature type="compositionally biased region" description="Basic and acidic residues" evidence="1">
    <location>
        <begin position="11"/>
        <end position="22"/>
    </location>
</feature>
<evidence type="ECO:0000313" key="2">
    <source>
        <dbReference type="EMBL" id="KAF7383529.1"/>
    </source>
</evidence>
<name>A0A834J7Z7_VESVU</name>
<sequence length="244" mass="27691">MGKLSIIIRSGTRENDREEPAKQEQQQQNQQQQSQYQYQYQYQYQQHQKQHNQQYNRYQKDKQSSCRNNTKVIISCCADSSSAANSSLLDVCEEVGKVRSGTRGQPPLPRAVYSPKTDDHRNETTTSLFSSFSFCATIENDNSVANRERKELGELQQQVETNLRFHEFEENYEDEVYEPTATATPTSAGHSSRNVLGDEELEIIRRSIVESLGLQRIPDPSKVGLFSLAPWKDGRSSGGMKGAG</sequence>
<evidence type="ECO:0000256" key="1">
    <source>
        <dbReference type="SAM" id="MobiDB-lite"/>
    </source>
</evidence>
<dbReference type="EMBL" id="JACSEA010000017">
    <property type="protein sequence ID" value="KAF7383529.1"/>
    <property type="molecule type" value="Genomic_DNA"/>
</dbReference>
<dbReference type="AlphaFoldDB" id="A0A834J7Z7"/>
<protein>
    <submittedName>
        <fullName evidence="2">Uncharacterized protein</fullName>
    </submittedName>
</protein>